<evidence type="ECO:0000313" key="3">
    <source>
        <dbReference type="Proteomes" id="UP000229526"/>
    </source>
</evidence>
<evidence type="ECO:0008006" key="4">
    <source>
        <dbReference type="Google" id="ProtNLM"/>
    </source>
</evidence>
<keyword evidence="1" id="KW-0812">Transmembrane</keyword>
<dbReference type="Proteomes" id="UP000229526">
    <property type="component" value="Unassembled WGS sequence"/>
</dbReference>
<accession>A0A2H0ULY5</accession>
<name>A0A2H0ULY5_9BACT</name>
<protein>
    <recommendedName>
        <fullName evidence="4">SHS2 domain-containing protein</fullName>
    </recommendedName>
</protein>
<evidence type="ECO:0000256" key="1">
    <source>
        <dbReference type="SAM" id="Phobius"/>
    </source>
</evidence>
<comment type="caution">
    <text evidence="2">The sequence shown here is derived from an EMBL/GenBank/DDBJ whole genome shotgun (WGS) entry which is preliminary data.</text>
</comment>
<keyword evidence="1" id="KW-0472">Membrane</keyword>
<evidence type="ECO:0000313" key="2">
    <source>
        <dbReference type="EMBL" id="PIR86696.1"/>
    </source>
</evidence>
<dbReference type="EMBL" id="PFBD01000028">
    <property type="protein sequence ID" value="PIR86696.1"/>
    <property type="molecule type" value="Genomic_DNA"/>
</dbReference>
<dbReference type="AlphaFoldDB" id="A0A2H0ULY5"/>
<organism evidence="2 3">
    <name type="scientific">Candidatus Harrisonbacteria bacterium CG10_big_fil_rev_8_21_14_0_10_49_15</name>
    <dbReference type="NCBI Taxonomy" id="1974587"/>
    <lineage>
        <taxon>Bacteria</taxon>
        <taxon>Candidatus Harrisoniibacteriota</taxon>
    </lineage>
</organism>
<gene>
    <name evidence="2" type="ORF">COU11_04265</name>
</gene>
<proteinExistence type="predicted"/>
<sequence>MNFQKINRTIKNLLTSSLPIGGLEISDTTLKFLLIKNTTVTQASLRLPPGIIKGGLITNEKLAVAALKNLHAQITPLQKPLPVVVTLPSQLVYAQAFSVPLVDAEHLEESINLNLQMLSPNELENSYYDYEQIKENKNLGNLDLLGAFIKSDIVDSYTSTLRAANFTAIAVEFPGLSLARLIAERWGGLAEDQQYLVISLNSQGVLLLILKNGNLYFNHFTAWGEIVASAAGSAQNITFEAIKGFLTEEIRRVLNFYIGRFGRSIEEAILVSPLFNYEIVKLSQEAFSLKIRNLSITELPNLKPNWFPALGSALRGLISRARDTAISLTKTKAQAEFYQERLLHFVSLWSNIAIGTFIFILIVYTFIDTSFAGEKERLARKTQVEFSTEDIAARSALQENLAELGKLLDMTSNIANSEKIWSNLFARLSELAGDQITIERFIASQSNNQATLAARTGSETSAIAFKNRLAEEPLFTGVSLPLSNIKTELDGTIAFSLSLRLVPTGTEGGSSSTPPVQ</sequence>
<reference evidence="3" key="1">
    <citation type="submission" date="2017-09" db="EMBL/GenBank/DDBJ databases">
        <title>Depth-based differentiation of microbial function through sediment-hosted aquifers and enrichment of novel symbionts in the deep terrestrial subsurface.</title>
        <authorList>
            <person name="Probst A.J."/>
            <person name="Ladd B."/>
            <person name="Jarett J.K."/>
            <person name="Geller-Mcgrath D.E."/>
            <person name="Sieber C.M.K."/>
            <person name="Emerson J.B."/>
            <person name="Anantharaman K."/>
            <person name="Thomas B.C."/>
            <person name="Malmstrom R."/>
            <person name="Stieglmeier M."/>
            <person name="Klingl A."/>
            <person name="Woyke T."/>
            <person name="Ryan C.M."/>
            <person name="Banfield J.F."/>
        </authorList>
    </citation>
    <scope>NUCLEOTIDE SEQUENCE [LARGE SCALE GENOMIC DNA]</scope>
</reference>
<keyword evidence="1" id="KW-1133">Transmembrane helix</keyword>
<dbReference type="Gene3D" id="3.30.420.40">
    <property type="match status" value="1"/>
</dbReference>
<feature type="transmembrane region" description="Helical" evidence="1">
    <location>
        <begin position="342"/>
        <end position="367"/>
    </location>
</feature>